<accession>A0A177L9V1</accession>
<protein>
    <submittedName>
        <fullName evidence="1">Uncharacterized protein</fullName>
    </submittedName>
</protein>
<dbReference type="STRING" id="29332.AWH48_11570"/>
<dbReference type="Proteomes" id="UP000076935">
    <property type="component" value="Unassembled WGS sequence"/>
</dbReference>
<comment type="caution">
    <text evidence="1">The sequence shown here is derived from an EMBL/GenBank/DDBJ whole genome shotgun (WGS) entry which is preliminary data.</text>
</comment>
<organism evidence="1 2">
    <name type="scientific">Domibacillus aminovorans</name>
    <dbReference type="NCBI Taxonomy" id="29332"/>
    <lineage>
        <taxon>Bacteria</taxon>
        <taxon>Bacillati</taxon>
        <taxon>Bacillota</taxon>
        <taxon>Bacilli</taxon>
        <taxon>Bacillales</taxon>
        <taxon>Bacillaceae</taxon>
        <taxon>Domibacillus</taxon>
    </lineage>
</organism>
<gene>
    <name evidence="1" type="ORF">AWH49_11065</name>
</gene>
<sequence>MQPGKRKKPNNTTKRSTRAASLFLHTKGEIFKMTTKLGTQKIVEVEGTEYTLQHPGHREATRIQDRVQTGEGKFSTEKFYEELMKHVIVSPKVNWEYFDGNEAKGIEGHDGFDELMKEAAAFLRE</sequence>
<proteinExistence type="predicted"/>
<dbReference type="EMBL" id="LQWY01000014">
    <property type="protein sequence ID" value="OAH61955.1"/>
    <property type="molecule type" value="Genomic_DNA"/>
</dbReference>
<name>A0A177L9V1_9BACI</name>
<evidence type="ECO:0000313" key="1">
    <source>
        <dbReference type="EMBL" id="OAH61955.1"/>
    </source>
</evidence>
<dbReference type="AlphaFoldDB" id="A0A177L9V1"/>
<reference evidence="1 2" key="1">
    <citation type="submission" date="2016-01" db="EMBL/GenBank/DDBJ databases">
        <title>Investigation of taxonomic status of Bacillus aminovorans.</title>
        <authorList>
            <person name="Verma A."/>
            <person name="Pal Y."/>
            <person name="Krishnamurthi S."/>
        </authorList>
    </citation>
    <scope>NUCLEOTIDE SEQUENCE [LARGE SCALE GENOMIC DNA]</scope>
    <source>
        <strain evidence="1 2">DSM 1314</strain>
    </source>
</reference>
<evidence type="ECO:0000313" key="2">
    <source>
        <dbReference type="Proteomes" id="UP000076935"/>
    </source>
</evidence>
<keyword evidence="2" id="KW-1185">Reference proteome</keyword>